<name>M3JYG6_CANMX</name>
<dbReference type="InterPro" id="IPR051130">
    <property type="entry name" value="Mito_struct-func_regulator"/>
</dbReference>
<dbReference type="Pfam" id="PF03109">
    <property type="entry name" value="ABC1"/>
    <property type="match status" value="1"/>
</dbReference>
<keyword evidence="2" id="KW-0472">Membrane</keyword>
<keyword evidence="2" id="KW-0812">Transmembrane</keyword>
<dbReference type="PROSITE" id="PS50011">
    <property type="entry name" value="PROTEIN_KINASE_DOM"/>
    <property type="match status" value="1"/>
</dbReference>
<keyword evidence="2" id="KW-1133">Transmembrane helix</keyword>
<dbReference type="CDD" id="cd13969">
    <property type="entry name" value="ADCK1-like"/>
    <property type="match status" value="1"/>
</dbReference>
<feature type="transmembrane region" description="Helical" evidence="2">
    <location>
        <begin position="39"/>
        <end position="57"/>
    </location>
</feature>
<dbReference type="InterPro" id="IPR011009">
    <property type="entry name" value="Kinase-like_dom_sf"/>
</dbReference>
<protein>
    <submittedName>
        <fullName evidence="4">Putative mitochondrial chaperonin</fullName>
    </submittedName>
</protein>
<gene>
    <name evidence="4" type="ORF">G210_1489</name>
</gene>
<dbReference type="InterPro" id="IPR000719">
    <property type="entry name" value="Prot_kinase_dom"/>
</dbReference>
<dbReference type="InterPro" id="IPR004147">
    <property type="entry name" value="ABC1_dom"/>
</dbReference>
<dbReference type="OrthoDB" id="427480at2759"/>
<evidence type="ECO:0000313" key="5">
    <source>
        <dbReference type="Proteomes" id="UP000011777"/>
    </source>
</evidence>
<organism evidence="4 5">
    <name type="scientific">Candida maltosa (strain Xu316)</name>
    <name type="common">Yeast</name>
    <dbReference type="NCBI Taxonomy" id="1245528"/>
    <lineage>
        <taxon>Eukaryota</taxon>
        <taxon>Fungi</taxon>
        <taxon>Dikarya</taxon>
        <taxon>Ascomycota</taxon>
        <taxon>Saccharomycotina</taxon>
        <taxon>Pichiomycetes</taxon>
        <taxon>Debaryomycetaceae</taxon>
        <taxon>Candida/Lodderomyces clade</taxon>
        <taxon>Candida</taxon>
    </lineage>
</organism>
<dbReference type="HOGENOM" id="CLU_006533_2_4_1"/>
<proteinExistence type="inferred from homology"/>
<dbReference type="eggNOG" id="KOG1235">
    <property type="taxonomic scope" value="Eukaryota"/>
</dbReference>
<dbReference type="GO" id="GO:0004672">
    <property type="term" value="F:protein kinase activity"/>
    <property type="evidence" value="ECO:0007669"/>
    <property type="project" value="InterPro"/>
</dbReference>
<reference evidence="4 5" key="1">
    <citation type="submission" date="2013-02" db="EMBL/GenBank/DDBJ databases">
        <title>Genome sequence of Candida maltosa Xu316, a potential industrial strain for xylitol and ethanol production.</title>
        <authorList>
            <person name="Yu J."/>
            <person name="Wang Q."/>
            <person name="Geng X."/>
            <person name="Bao W."/>
            <person name="He P."/>
            <person name="Cai J."/>
        </authorList>
    </citation>
    <scope>NUCLEOTIDE SEQUENCE [LARGE SCALE GENOMIC DNA]</scope>
    <source>
        <strain evidence="5">Xu316</strain>
    </source>
</reference>
<dbReference type="EMBL" id="AOGT01001306">
    <property type="protein sequence ID" value="EMG48020.1"/>
    <property type="molecule type" value="Genomic_DNA"/>
</dbReference>
<dbReference type="InterPro" id="IPR045307">
    <property type="entry name" value="ADCK1_dom"/>
</dbReference>
<dbReference type="PANTHER" id="PTHR43173:SF37">
    <property type="entry name" value="ABC1 FAMILY PROTEIN C10F6.14C"/>
    <property type="match status" value="1"/>
</dbReference>
<evidence type="ECO:0000259" key="3">
    <source>
        <dbReference type="PROSITE" id="PS50011"/>
    </source>
</evidence>
<feature type="domain" description="Protein kinase" evidence="3">
    <location>
        <begin position="171"/>
        <end position="490"/>
    </location>
</feature>
<sequence>MFRQPIFRVKKSPFPSTIIKHRQFATHTIKNPRSNVRRYVIYPTAITVTGLGIAYYIDNHYYSSLLTRSVRAIYVLSWIVYQYGFNSQSFPNIDDLHELASSKLLNVIMTNKGLYIKLGQAIANQGPLFPLAYQKKFPMLYDMAPAQSWIHVDATLKDNLGDDYETEYFSYIDHEPIASASIAQVHFGKLKSGEKVAIKVQHDYIKQQLTMDLMVYRLMSMVYERVFNIPLSMFTKSVAELVSKETNFILEAGNSEKLTQFINNDSDMKGVNVRIPKTVPELTTRQVLTAEWISGFPLTHKEILLQNKLDLTLIMKQYLKLFGRQIFEYGFVHSDPHPGNLIARFDENGKQQLVLLDHGLYITLPESFRKQYCELWRYLFSMNKKGIETIGKDWGISQLDLFSSVVQLRPVLLDSKSTTTDPTQDTRNISQLFRDFIGDEKKFPSELPFLARTMRMMQNLNQSFGSPVNRINLLTKESVNALLETGHLGFGNYWDLLKIKIVLMFSEIVFYFVRLRQLLTSDSEKSKGLEDYIEMYMQNTAKSLGMEWI</sequence>
<dbReference type="SUPFAM" id="SSF56112">
    <property type="entry name" value="Protein kinase-like (PK-like)"/>
    <property type="match status" value="1"/>
</dbReference>
<accession>M3JYG6</accession>
<evidence type="ECO:0000256" key="1">
    <source>
        <dbReference type="ARBA" id="ARBA00009670"/>
    </source>
</evidence>
<dbReference type="AlphaFoldDB" id="M3JYG6"/>
<dbReference type="PANTHER" id="PTHR43173">
    <property type="entry name" value="ABC1 FAMILY PROTEIN"/>
    <property type="match status" value="1"/>
</dbReference>
<comment type="caution">
    <text evidence="4">The sequence shown here is derived from an EMBL/GenBank/DDBJ whole genome shotgun (WGS) entry which is preliminary data.</text>
</comment>
<dbReference type="OMA" id="DVMTTMV"/>
<comment type="similarity">
    <text evidence="1">Belongs to the protein kinase superfamily. ADCK protein kinase family.</text>
</comment>
<dbReference type="Proteomes" id="UP000011777">
    <property type="component" value="Unassembled WGS sequence"/>
</dbReference>
<dbReference type="GO" id="GO:0005524">
    <property type="term" value="F:ATP binding"/>
    <property type="evidence" value="ECO:0007669"/>
    <property type="project" value="InterPro"/>
</dbReference>
<evidence type="ECO:0000313" key="4">
    <source>
        <dbReference type="EMBL" id="EMG48020.1"/>
    </source>
</evidence>
<evidence type="ECO:0000256" key="2">
    <source>
        <dbReference type="SAM" id="Phobius"/>
    </source>
</evidence>
<dbReference type="STRING" id="1245528.M3JYG6"/>
<keyword evidence="5" id="KW-1185">Reference proteome</keyword>